<evidence type="ECO:0000256" key="4">
    <source>
        <dbReference type="ARBA" id="ARBA00022692"/>
    </source>
</evidence>
<feature type="transmembrane region" description="Helical" evidence="9">
    <location>
        <begin position="335"/>
        <end position="356"/>
    </location>
</feature>
<keyword evidence="14" id="KW-1185">Reference proteome</keyword>
<dbReference type="InterPro" id="IPR050482">
    <property type="entry name" value="Sensor_HK_TwoCompSys"/>
</dbReference>
<keyword evidence="3" id="KW-0808">Transferase</keyword>
<dbReference type="Pfam" id="PF02518">
    <property type="entry name" value="HATPase_c"/>
    <property type="match status" value="1"/>
</dbReference>
<keyword evidence="2" id="KW-1003">Cell membrane</keyword>
<name>A0ABN3SST3_9ACTN</name>
<dbReference type="PANTHER" id="PTHR24421">
    <property type="entry name" value="NITRATE/NITRITE SENSOR PROTEIN NARX-RELATED"/>
    <property type="match status" value="1"/>
</dbReference>
<evidence type="ECO:0000256" key="7">
    <source>
        <dbReference type="ARBA" id="ARBA00023012"/>
    </source>
</evidence>
<dbReference type="InterPro" id="IPR029016">
    <property type="entry name" value="GAF-like_dom_sf"/>
</dbReference>
<proteinExistence type="predicted"/>
<feature type="transmembrane region" description="Helical" evidence="9">
    <location>
        <begin position="93"/>
        <end position="111"/>
    </location>
</feature>
<evidence type="ECO:0000256" key="9">
    <source>
        <dbReference type="SAM" id="Phobius"/>
    </source>
</evidence>
<dbReference type="CDD" id="cd16917">
    <property type="entry name" value="HATPase_UhpB-NarQ-NarX-like"/>
    <property type="match status" value="1"/>
</dbReference>
<dbReference type="InterPro" id="IPR003594">
    <property type="entry name" value="HATPase_dom"/>
</dbReference>
<dbReference type="SUPFAM" id="SSF55781">
    <property type="entry name" value="GAF domain-like"/>
    <property type="match status" value="1"/>
</dbReference>
<feature type="transmembrane region" description="Helical" evidence="9">
    <location>
        <begin position="152"/>
        <end position="177"/>
    </location>
</feature>
<feature type="domain" description="Histidine kinase/HSP90-like ATPase" evidence="10">
    <location>
        <begin position="622"/>
        <end position="704"/>
    </location>
</feature>
<feature type="transmembrane region" description="Helical" evidence="9">
    <location>
        <begin position="268"/>
        <end position="289"/>
    </location>
</feature>
<dbReference type="EMBL" id="BAAATE010000024">
    <property type="protein sequence ID" value="GAA2684563.1"/>
    <property type="molecule type" value="Genomic_DNA"/>
</dbReference>
<dbReference type="InterPro" id="IPR011712">
    <property type="entry name" value="Sig_transdc_His_kin_sub3_dim/P"/>
</dbReference>
<dbReference type="Pfam" id="PF13185">
    <property type="entry name" value="GAF_2"/>
    <property type="match status" value="1"/>
</dbReference>
<organism evidence="13 14">
    <name type="scientific">Nonomuraea recticatena</name>
    <dbReference type="NCBI Taxonomy" id="46178"/>
    <lineage>
        <taxon>Bacteria</taxon>
        <taxon>Bacillati</taxon>
        <taxon>Actinomycetota</taxon>
        <taxon>Actinomycetes</taxon>
        <taxon>Streptosporangiales</taxon>
        <taxon>Streptosporangiaceae</taxon>
        <taxon>Nonomuraea</taxon>
    </lineage>
</organism>
<comment type="subcellular location">
    <subcellularLocation>
        <location evidence="1">Cell membrane</location>
        <topology evidence="1">Multi-pass membrane protein</topology>
    </subcellularLocation>
</comment>
<feature type="transmembrane region" description="Helical" evidence="9">
    <location>
        <begin position="232"/>
        <end position="256"/>
    </location>
</feature>
<dbReference type="Gene3D" id="1.20.5.1930">
    <property type="match status" value="1"/>
</dbReference>
<evidence type="ECO:0000256" key="8">
    <source>
        <dbReference type="ARBA" id="ARBA00023136"/>
    </source>
</evidence>
<evidence type="ECO:0000256" key="6">
    <source>
        <dbReference type="ARBA" id="ARBA00022989"/>
    </source>
</evidence>
<evidence type="ECO:0000313" key="13">
    <source>
        <dbReference type="EMBL" id="GAA2684563.1"/>
    </source>
</evidence>
<accession>A0ABN3SST3</accession>
<dbReference type="SUPFAM" id="SSF55874">
    <property type="entry name" value="ATPase domain of HSP90 chaperone/DNA topoisomerase II/histidine kinase"/>
    <property type="match status" value="1"/>
</dbReference>
<keyword evidence="8 9" id="KW-0472">Membrane</keyword>
<evidence type="ECO:0000256" key="2">
    <source>
        <dbReference type="ARBA" id="ARBA00022475"/>
    </source>
</evidence>
<gene>
    <name evidence="13" type="ORF">GCM10010412_071010</name>
</gene>
<comment type="caution">
    <text evidence="13">The sequence shown here is derived from an EMBL/GenBank/DDBJ whole genome shotgun (WGS) entry which is preliminary data.</text>
</comment>
<sequence length="705" mass="74162">MLRGRGRAVDRRHGWIGGRDTLARESCPQAGGGAGSHRQRSWRRAVRSAGIPAAAPRMNGKRLLAGVIAVAAASGMTAGAVLETGLPVPPSQWLFVAGGMLLPALGWLIASRRPANPYGWLVLATALCLGVGGLGVGTLLHHARTGVDGPVLGVAVAAAALYGVHYGLVWIFIPLLFPDGRLPSPRWRPLAWAGGACVAVHTIGVLFAPGLLDEDVPVPNPLALPGAAGSVAAGAVTAGTLLTPVIAAGAIGALIVRWRGATPAERRQLRWMTAGILLNGAGFLLVLGIEHRLVAQDLSWLALLPVLGAVPAAIGVAIVRYNLLDIRVVIRRSLAYGLLWSAIALGYAGVATALGVVAGERLPVSVAIVLTVLVTLVFQPVRARLEALADRLVYGVRPTAAQVLTQISAALDSMTESSGQLRHLAHVARSALGTQWIAVRLDDGTEANAGAVTGEPEWTVPIRNEGRVVGRLSCGPKIEGKLTERDHTLLTALAAQAGLALRGTRLAARLVHAQETERRRIERNIHDGVQQQLVALIAGLELARAAPRAEALTHLREQARATLEDLRELAAGIHPTVLTQGGLVEAVEERCDRLPIDVEFTVEDELRGQRYPDDIEGAAYFTIGEALANTLKHAAATRVEIRLARHDDRLLVEVSDDGAGFDPEAVTPRGLGPLADRLSALGGNLEVVSAPRKGTRVNAWIPVDG</sequence>
<keyword evidence="6 9" id="KW-1133">Transmembrane helix</keyword>
<evidence type="ECO:0000256" key="1">
    <source>
        <dbReference type="ARBA" id="ARBA00004651"/>
    </source>
</evidence>
<evidence type="ECO:0000259" key="12">
    <source>
        <dbReference type="Pfam" id="PF13185"/>
    </source>
</evidence>
<feature type="transmembrane region" description="Helical" evidence="9">
    <location>
        <begin position="63"/>
        <end position="81"/>
    </location>
</feature>
<feature type="transmembrane region" description="Helical" evidence="9">
    <location>
        <begin position="118"/>
        <end position="140"/>
    </location>
</feature>
<dbReference type="PANTHER" id="PTHR24421:SF37">
    <property type="entry name" value="SENSOR HISTIDINE KINASE NARS"/>
    <property type="match status" value="1"/>
</dbReference>
<keyword evidence="7" id="KW-0902">Two-component regulatory system</keyword>
<dbReference type="Gene3D" id="3.30.565.10">
    <property type="entry name" value="Histidine kinase-like ATPase, C-terminal domain"/>
    <property type="match status" value="1"/>
</dbReference>
<dbReference type="InterPro" id="IPR003018">
    <property type="entry name" value="GAF"/>
</dbReference>
<protein>
    <recommendedName>
        <fullName evidence="15">Histidine kinase/HSP90-like ATPase domain-containing protein</fullName>
    </recommendedName>
</protein>
<dbReference type="Pfam" id="PF07730">
    <property type="entry name" value="HisKA_3"/>
    <property type="match status" value="1"/>
</dbReference>
<feature type="domain" description="Signal transduction histidine kinase subgroup 3 dimerisation and phosphoacceptor" evidence="11">
    <location>
        <begin position="517"/>
        <end position="578"/>
    </location>
</feature>
<dbReference type="Gene3D" id="3.30.450.40">
    <property type="match status" value="1"/>
</dbReference>
<keyword evidence="5" id="KW-0418">Kinase</keyword>
<dbReference type="InterPro" id="IPR036890">
    <property type="entry name" value="HATPase_C_sf"/>
</dbReference>
<feature type="transmembrane region" description="Helical" evidence="9">
    <location>
        <begin position="301"/>
        <end position="323"/>
    </location>
</feature>
<feature type="transmembrane region" description="Helical" evidence="9">
    <location>
        <begin position="189"/>
        <end position="212"/>
    </location>
</feature>
<feature type="transmembrane region" description="Helical" evidence="9">
    <location>
        <begin position="362"/>
        <end position="381"/>
    </location>
</feature>
<feature type="domain" description="GAF" evidence="12">
    <location>
        <begin position="447"/>
        <end position="501"/>
    </location>
</feature>
<evidence type="ECO:0000256" key="3">
    <source>
        <dbReference type="ARBA" id="ARBA00022679"/>
    </source>
</evidence>
<evidence type="ECO:0000259" key="10">
    <source>
        <dbReference type="Pfam" id="PF02518"/>
    </source>
</evidence>
<keyword evidence="4 9" id="KW-0812">Transmembrane</keyword>
<evidence type="ECO:0008006" key="15">
    <source>
        <dbReference type="Google" id="ProtNLM"/>
    </source>
</evidence>
<reference evidence="13 14" key="1">
    <citation type="journal article" date="2019" name="Int. J. Syst. Evol. Microbiol.">
        <title>The Global Catalogue of Microorganisms (GCM) 10K type strain sequencing project: providing services to taxonomists for standard genome sequencing and annotation.</title>
        <authorList>
            <consortium name="The Broad Institute Genomics Platform"/>
            <consortium name="The Broad Institute Genome Sequencing Center for Infectious Disease"/>
            <person name="Wu L."/>
            <person name="Ma J."/>
        </authorList>
    </citation>
    <scope>NUCLEOTIDE SEQUENCE [LARGE SCALE GENOMIC DNA]</scope>
    <source>
        <strain evidence="13 14">JCM 6835</strain>
    </source>
</reference>
<evidence type="ECO:0000259" key="11">
    <source>
        <dbReference type="Pfam" id="PF07730"/>
    </source>
</evidence>
<evidence type="ECO:0000313" key="14">
    <source>
        <dbReference type="Proteomes" id="UP001501666"/>
    </source>
</evidence>
<dbReference type="Proteomes" id="UP001501666">
    <property type="component" value="Unassembled WGS sequence"/>
</dbReference>
<evidence type="ECO:0000256" key="5">
    <source>
        <dbReference type="ARBA" id="ARBA00022777"/>
    </source>
</evidence>